<dbReference type="InterPro" id="IPR036465">
    <property type="entry name" value="vWFA_dom_sf"/>
</dbReference>
<evidence type="ECO:0000256" key="1">
    <source>
        <dbReference type="SAM" id="SignalP"/>
    </source>
</evidence>
<proteinExistence type="predicted"/>
<protein>
    <submittedName>
        <fullName evidence="2">DUF1194 domain-containing protein</fullName>
    </submittedName>
</protein>
<evidence type="ECO:0000313" key="3">
    <source>
        <dbReference type="Proteomes" id="UP000509367"/>
    </source>
</evidence>
<dbReference type="AlphaFoldDB" id="A0A6N1VNC6"/>
<reference evidence="2 3" key="1">
    <citation type="submission" date="2020-06" db="EMBL/GenBank/DDBJ databases">
        <title>Oricola thermophila sp. nov. isolated from a tidal sediments.</title>
        <authorList>
            <person name="Kwon K.K."/>
            <person name="Yang S.-H."/>
            <person name="Park M.-J."/>
        </authorList>
    </citation>
    <scope>NUCLEOTIDE SEQUENCE [LARGE SCALE GENOMIC DNA]</scope>
    <source>
        <strain evidence="2 3">MEBiC13590</strain>
    </source>
</reference>
<dbReference type="InterPro" id="IPR010607">
    <property type="entry name" value="DUF1194"/>
</dbReference>
<feature type="chain" id="PRO_5026781433" evidence="1">
    <location>
        <begin position="21"/>
        <end position="228"/>
    </location>
</feature>
<name>A0A6N1VNC6_9HYPH</name>
<accession>A0A6N1VNC6</accession>
<dbReference type="EMBL" id="CP054836">
    <property type="protein sequence ID" value="QKV20709.1"/>
    <property type="molecule type" value="Genomic_DNA"/>
</dbReference>
<evidence type="ECO:0000313" key="2">
    <source>
        <dbReference type="EMBL" id="QKV20709.1"/>
    </source>
</evidence>
<keyword evidence="1" id="KW-0732">Signal</keyword>
<dbReference type="Proteomes" id="UP000509367">
    <property type="component" value="Chromosome"/>
</dbReference>
<dbReference type="Gene3D" id="3.40.50.410">
    <property type="entry name" value="von Willebrand factor, type A domain"/>
    <property type="match status" value="1"/>
</dbReference>
<keyword evidence="3" id="KW-1185">Reference proteome</keyword>
<dbReference type="SUPFAM" id="SSF53300">
    <property type="entry name" value="vWA-like"/>
    <property type="match status" value="1"/>
</dbReference>
<dbReference type="KEGG" id="orm:HTY61_16110"/>
<gene>
    <name evidence="2" type="ORF">HTY61_16110</name>
</gene>
<sequence>MRILGAIAFLLSLCSGPLQAQSRCGLSLVLALDVSSSVDDAEFRLQMRGLARALRDPVILEAVTQAGGLQAMAFEWSGRDQAVDVVPWTFLRIETDVFAFASAIENHRRGFDEFPTALGHALGHAAIRLSRAPLRCARAVVDVSGDGVNNEGYEPRLAYENFDYSNVTVNGLVIEGEMPDPVEYYRDEVIRGPGAFVEVARDFSDYEAAMKRKLLREIRGAALSYLAQ</sequence>
<dbReference type="Pfam" id="PF06707">
    <property type="entry name" value="DUF1194"/>
    <property type="match status" value="1"/>
</dbReference>
<organism evidence="2 3">
    <name type="scientific">Oricola thermophila</name>
    <dbReference type="NCBI Taxonomy" id="2742145"/>
    <lineage>
        <taxon>Bacteria</taxon>
        <taxon>Pseudomonadati</taxon>
        <taxon>Pseudomonadota</taxon>
        <taxon>Alphaproteobacteria</taxon>
        <taxon>Hyphomicrobiales</taxon>
        <taxon>Ahrensiaceae</taxon>
        <taxon>Oricola</taxon>
    </lineage>
</organism>
<feature type="signal peptide" evidence="1">
    <location>
        <begin position="1"/>
        <end position="20"/>
    </location>
</feature>